<dbReference type="OrthoDB" id="6475149at2759"/>
<evidence type="ECO:0000313" key="3">
    <source>
        <dbReference type="EMBL" id="CAH1996903.1"/>
    </source>
</evidence>
<reference evidence="3" key="1">
    <citation type="submission" date="2022-03" db="EMBL/GenBank/DDBJ databases">
        <authorList>
            <person name="Sayadi A."/>
        </authorList>
    </citation>
    <scope>NUCLEOTIDE SEQUENCE</scope>
</reference>
<dbReference type="Gene3D" id="2.60.210.10">
    <property type="entry name" value="Apoptosis, Tumor Necrosis Factor Receptor Associated Protein 2, Chain A"/>
    <property type="match status" value="1"/>
</dbReference>
<sequence>MLACIFNIWRRQINAQSHMSCSFISHTSTFCMYIMLFLLVLVDINCVEAFYITSNIGFENKTAVEEVQNAVCTISTQEFEASANATISRQLKGVCSSAELKSMLTELEKKMTQGFDEIKQILRLNAPEMPIFREPVANEVRQDELKRIPAESEHSESIVSLEDEIYWKNDTVDPTMNVYYYFWKVENIRSLIQKFDMYHSSPEFSIMGHILYLQLFPNYPETGFLSLQLGRRNNSFLKKHEIYILAQLNRTKSLKSSLLYSLKGTSMFTMAENTLENGYISDDAIIVKVKIYLNSYFLVFLLPVHEC</sequence>
<dbReference type="SUPFAM" id="SSF49599">
    <property type="entry name" value="TRAF domain-like"/>
    <property type="match status" value="1"/>
</dbReference>
<comment type="caution">
    <text evidence="3">The sequence shown here is derived from an EMBL/GenBank/DDBJ whole genome shotgun (WGS) entry which is preliminary data.</text>
</comment>
<feature type="transmembrane region" description="Helical" evidence="1">
    <location>
        <begin position="21"/>
        <end position="42"/>
    </location>
</feature>
<dbReference type="PROSITE" id="PS50144">
    <property type="entry name" value="MATH"/>
    <property type="match status" value="1"/>
</dbReference>
<dbReference type="AlphaFoldDB" id="A0A9P0PT55"/>
<protein>
    <recommendedName>
        <fullName evidence="2">MATH domain-containing protein</fullName>
    </recommendedName>
</protein>
<keyword evidence="1" id="KW-0472">Membrane</keyword>
<dbReference type="EMBL" id="CAKOFQ010007272">
    <property type="protein sequence ID" value="CAH1996903.1"/>
    <property type="molecule type" value="Genomic_DNA"/>
</dbReference>
<gene>
    <name evidence="3" type="ORF">ACAOBT_LOCUS23424</name>
</gene>
<keyword evidence="4" id="KW-1185">Reference proteome</keyword>
<dbReference type="Proteomes" id="UP001152888">
    <property type="component" value="Unassembled WGS sequence"/>
</dbReference>
<evidence type="ECO:0000259" key="2">
    <source>
        <dbReference type="PROSITE" id="PS50144"/>
    </source>
</evidence>
<keyword evidence="1" id="KW-1133">Transmembrane helix</keyword>
<dbReference type="InterPro" id="IPR008974">
    <property type="entry name" value="TRAF-like"/>
</dbReference>
<organism evidence="3 4">
    <name type="scientific">Acanthoscelides obtectus</name>
    <name type="common">Bean weevil</name>
    <name type="synonym">Bruchus obtectus</name>
    <dbReference type="NCBI Taxonomy" id="200917"/>
    <lineage>
        <taxon>Eukaryota</taxon>
        <taxon>Metazoa</taxon>
        <taxon>Ecdysozoa</taxon>
        <taxon>Arthropoda</taxon>
        <taxon>Hexapoda</taxon>
        <taxon>Insecta</taxon>
        <taxon>Pterygota</taxon>
        <taxon>Neoptera</taxon>
        <taxon>Endopterygota</taxon>
        <taxon>Coleoptera</taxon>
        <taxon>Polyphaga</taxon>
        <taxon>Cucujiformia</taxon>
        <taxon>Chrysomeloidea</taxon>
        <taxon>Chrysomelidae</taxon>
        <taxon>Bruchinae</taxon>
        <taxon>Bruchini</taxon>
        <taxon>Acanthoscelides</taxon>
    </lineage>
</organism>
<accession>A0A9P0PT55</accession>
<evidence type="ECO:0000256" key="1">
    <source>
        <dbReference type="SAM" id="Phobius"/>
    </source>
</evidence>
<feature type="domain" description="MATH" evidence="2">
    <location>
        <begin position="178"/>
        <end position="291"/>
    </location>
</feature>
<keyword evidence="1" id="KW-0812">Transmembrane</keyword>
<name>A0A9P0PT55_ACAOB</name>
<proteinExistence type="predicted"/>
<evidence type="ECO:0000313" key="4">
    <source>
        <dbReference type="Proteomes" id="UP001152888"/>
    </source>
</evidence>
<dbReference type="InterPro" id="IPR002083">
    <property type="entry name" value="MATH/TRAF_dom"/>
</dbReference>